<accession>A0A0N8VNQ5</accession>
<dbReference type="PROSITE" id="PS51257">
    <property type="entry name" value="PROKAR_LIPOPROTEIN"/>
    <property type="match status" value="1"/>
</dbReference>
<reference evidence="1 2" key="1">
    <citation type="submission" date="2014-09" db="EMBL/GenBank/DDBJ databases">
        <title>Genome sequence of Flavobacterium aquidurense RC62.</title>
        <authorList>
            <person name="Kim J.F."/>
            <person name="Kwak M.-J."/>
        </authorList>
    </citation>
    <scope>NUCLEOTIDE SEQUENCE [LARGE SCALE GENOMIC DNA]</scope>
    <source>
        <strain evidence="1 2">RC62</strain>
    </source>
</reference>
<dbReference type="PATRIC" id="fig|362413.3.peg.3712"/>
<gene>
    <name evidence="1" type="ORF">RC62_3787</name>
</gene>
<dbReference type="Proteomes" id="UP000050443">
    <property type="component" value="Unassembled WGS sequence"/>
</dbReference>
<proteinExistence type="predicted"/>
<comment type="caution">
    <text evidence="1">The sequence shown here is derived from an EMBL/GenBank/DDBJ whole genome shotgun (WGS) entry which is preliminary data.</text>
</comment>
<dbReference type="STRING" id="362413.RC62_3787"/>
<organism evidence="1 2">
    <name type="scientific">Flavobacterium aquidurense</name>
    <dbReference type="NCBI Taxonomy" id="362413"/>
    <lineage>
        <taxon>Bacteria</taxon>
        <taxon>Pseudomonadati</taxon>
        <taxon>Bacteroidota</taxon>
        <taxon>Flavobacteriia</taxon>
        <taxon>Flavobacteriales</taxon>
        <taxon>Flavobacteriaceae</taxon>
        <taxon>Flavobacterium</taxon>
    </lineage>
</organism>
<dbReference type="AlphaFoldDB" id="A0A0N8VNQ5"/>
<evidence type="ECO:0000313" key="1">
    <source>
        <dbReference type="EMBL" id="KQB42780.1"/>
    </source>
</evidence>
<protein>
    <submittedName>
        <fullName evidence="1">Uncharacterized protein</fullName>
    </submittedName>
</protein>
<sequence>MPSKRPLANNIQISLSMGAGSPTGGGIACGRGGEGAA</sequence>
<name>A0A0N8VNQ5_9FLAO</name>
<dbReference type="EMBL" id="JRLF01000006">
    <property type="protein sequence ID" value="KQB42780.1"/>
    <property type="molecule type" value="Genomic_DNA"/>
</dbReference>
<evidence type="ECO:0000313" key="2">
    <source>
        <dbReference type="Proteomes" id="UP000050443"/>
    </source>
</evidence>